<evidence type="ECO:0000313" key="3">
    <source>
        <dbReference type="Proteomes" id="UP000052023"/>
    </source>
</evidence>
<dbReference type="GO" id="GO:0016787">
    <property type="term" value="F:hydrolase activity"/>
    <property type="evidence" value="ECO:0007669"/>
    <property type="project" value="UniProtKB-KW"/>
</dbReference>
<organism evidence="2 3">
    <name type="scientific">Bradyrhizobium retamae</name>
    <dbReference type="NCBI Taxonomy" id="1300035"/>
    <lineage>
        <taxon>Bacteria</taxon>
        <taxon>Pseudomonadati</taxon>
        <taxon>Pseudomonadota</taxon>
        <taxon>Alphaproteobacteria</taxon>
        <taxon>Hyphomicrobiales</taxon>
        <taxon>Nitrobacteraceae</taxon>
        <taxon>Bradyrhizobium</taxon>
    </lineage>
</organism>
<gene>
    <name evidence="2" type="ORF">CQ13_10665</name>
</gene>
<dbReference type="InterPro" id="IPR006680">
    <property type="entry name" value="Amidohydro-rel"/>
</dbReference>
<keyword evidence="3" id="KW-1185">Reference proteome</keyword>
<dbReference type="AlphaFoldDB" id="A0A0R3MJY4"/>
<dbReference type="Gene3D" id="3.20.20.140">
    <property type="entry name" value="Metal-dependent hydrolases"/>
    <property type="match status" value="1"/>
</dbReference>
<dbReference type="SUPFAM" id="SSF51556">
    <property type="entry name" value="Metallo-dependent hydrolases"/>
    <property type="match status" value="1"/>
</dbReference>
<name>A0A0R3MJY4_9BRAD</name>
<evidence type="ECO:0000259" key="1">
    <source>
        <dbReference type="Pfam" id="PF04909"/>
    </source>
</evidence>
<dbReference type="EMBL" id="LLYA01000203">
    <property type="protein sequence ID" value="KRR17837.1"/>
    <property type="molecule type" value="Genomic_DNA"/>
</dbReference>
<accession>A0A0R3MJY4</accession>
<protein>
    <submittedName>
        <fullName evidence="2">Amidohydrolase</fullName>
    </submittedName>
</protein>
<dbReference type="Pfam" id="PF04909">
    <property type="entry name" value="Amidohydro_2"/>
    <property type="match status" value="1"/>
</dbReference>
<sequence>MQSEIRLPEGGCDCHFHIYGPFDRFPPATEGRFTAARPFTIEDAFALWNRLGVTRGVIVHAVGSGEDNAVTYDALRRYPDRLRAVAILKPDVSDRRLDELTDAGFKAVRVTMIRQDGKPVSTLGTSYDDLVKLAPRIAERGWHAQLWIESSDLAAAAAELEKLPLNFVIDHMSRTMADKGHEHPDFRAFTERLKTGRYWTKISGADRNTRIGSPYADTAPFMRAIVQAAPDQVVWGSDWPHVGHSAETRPDHQVLLRLLHECVPDEATRRKILIANPARLYNF</sequence>
<dbReference type="PANTHER" id="PTHR35563:SF2">
    <property type="entry name" value="BARREL METAL-DEPENDENT HYDROLASE, PUTATIVE (AFU_ORTHOLOGUE AFUA_1G16240)-RELATED"/>
    <property type="match status" value="1"/>
</dbReference>
<dbReference type="OrthoDB" id="9787654at2"/>
<keyword evidence="2" id="KW-0378">Hydrolase</keyword>
<dbReference type="RefSeq" id="WP_057847279.1">
    <property type="nucleotide sequence ID" value="NZ_LLYA01000203.1"/>
</dbReference>
<feature type="domain" description="Amidohydrolase-related" evidence="1">
    <location>
        <begin position="12"/>
        <end position="283"/>
    </location>
</feature>
<proteinExistence type="predicted"/>
<evidence type="ECO:0000313" key="2">
    <source>
        <dbReference type="EMBL" id="KRR17837.1"/>
    </source>
</evidence>
<dbReference type="Proteomes" id="UP000052023">
    <property type="component" value="Unassembled WGS sequence"/>
</dbReference>
<dbReference type="PANTHER" id="PTHR35563">
    <property type="entry name" value="BARREL METAL-DEPENDENT HYDROLASE, PUTATIVE (AFU_ORTHOLOGUE AFUA_1G16240)-RELATED"/>
    <property type="match status" value="1"/>
</dbReference>
<comment type="caution">
    <text evidence="2">The sequence shown here is derived from an EMBL/GenBank/DDBJ whole genome shotgun (WGS) entry which is preliminary data.</text>
</comment>
<dbReference type="InterPro" id="IPR052358">
    <property type="entry name" value="Aro_Compnd_Degr_Hydrolases"/>
</dbReference>
<dbReference type="InterPro" id="IPR032466">
    <property type="entry name" value="Metal_Hydrolase"/>
</dbReference>
<reference evidence="2 3" key="1">
    <citation type="submission" date="2014-03" db="EMBL/GenBank/DDBJ databases">
        <title>Bradyrhizobium valentinum sp. nov., isolated from effective nodules of Lupinus mariae-josephae, a lupine endemic of basic-lime soils in Eastern Spain.</title>
        <authorList>
            <person name="Duran D."/>
            <person name="Rey L."/>
            <person name="Navarro A."/>
            <person name="Busquets A."/>
            <person name="Imperial J."/>
            <person name="Ruiz-Argueso T."/>
        </authorList>
    </citation>
    <scope>NUCLEOTIDE SEQUENCE [LARGE SCALE GENOMIC DNA]</scope>
    <source>
        <strain evidence="2 3">Ro19</strain>
    </source>
</reference>